<dbReference type="PANTHER" id="PTHR43798:SF33">
    <property type="entry name" value="HYDROLASE, PUTATIVE (AFU_ORTHOLOGUE AFUA_2G14860)-RELATED"/>
    <property type="match status" value="1"/>
</dbReference>
<reference evidence="2 3" key="1">
    <citation type="submission" date="2019-10" db="EMBL/GenBank/DDBJ databases">
        <title>Rubrobacter sp nov SCSIO 52915 isolated from a deep-sea sediment in the South China Sea.</title>
        <authorList>
            <person name="Chen R.W."/>
        </authorList>
    </citation>
    <scope>NUCLEOTIDE SEQUENCE [LARGE SCALE GENOMIC DNA]</scope>
    <source>
        <strain evidence="2 3">SCSIO 52915</strain>
    </source>
</reference>
<protein>
    <submittedName>
        <fullName evidence="2">Alpha/beta fold hydrolase</fullName>
    </submittedName>
</protein>
<dbReference type="GO" id="GO:0016020">
    <property type="term" value="C:membrane"/>
    <property type="evidence" value="ECO:0007669"/>
    <property type="project" value="TreeGrafter"/>
</dbReference>
<feature type="domain" description="AB hydrolase-1" evidence="1">
    <location>
        <begin position="41"/>
        <end position="274"/>
    </location>
</feature>
<dbReference type="GO" id="GO:0016787">
    <property type="term" value="F:hydrolase activity"/>
    <property type="evidence" value="ECO:0007669"/>
    <property type="project" value="UniProtKB-KW"/>
</dbReference>
<dbReference type="SUPFAM" id="SSF53474">
    <property type="entry name" value="alpha/beta-Hydrolases"/>
    <property type="match status" value="1"/>
</dbReference>
<name>A0A6G8Q2D1_9ACTN</name>
<keyword evidence="2" id="KW-0378">Hydrolase</keyword>
<proteinExistence type="predicted"/>
<dbReference type="EMBL" id="CP045121">
    <property type="protein sequence ID" value="QIN80641.1"/>
    <property type="molecule type" value="Genomic_DNA"/>
</dbReference>
<sequence>MAAPPPGPDGLDAGARPPAVRGELLRLATRGWGEEGRPLAVLVHGVTASSATFWRVGPWFAERGWRAVAVDLRGHGESPRMSGGEGLADLAADVHETVAPLLAPGEHIDVLLGHSLGALTALGLCAERPGLVRSLVLEEPPDSKGGATGFEGVTREVEEGIARTKEDPGAALRDARAENPSWSDEDVANSVAGGLACDAGPVAALVRGGLRGLDLPAKIGALEMPTLLVLGSPDRGSYMLDPERSAVAGALKHGVVETFEAGHSVHREDFEGYVRLLGRWLGRGETLRG</sequence>
<dbReference type="KEGG" id="rmar:GBA65_03515"/>
<gene>
    <name evidence="2" type="ORF">GBA65_03515</name>
</gene>
<dbReference type="Pfam" id="PF12697">
    <property type="entry name" value="Abhydrolase_6"/>
    <property type="match status" value="1"/>
</dbReference>
<accession>A0A6G8Q2D1</accession>
<dbReference type="AlphaFoldDB" id="A0A6G8Q2D1"/>
<dbReference type="PANTHER" id="PTHR43798">
    <property type="entry name" value="MONOACYLGLYCEROL LIPASE"/>
    <property type="match status" value="1"/>
</dbReference>
<dbReference type="InterPro" id="IPR029058">
    <property type="entry name" value="AB_hydrolase_fold"/>
</dbReference>
<dbReference type="PRINTS" id="PR00111">
    <property type="entry name" value="ABHYDROLASE"/>
</dbReference>
<dbReference type="InterPro" id="IPR050266">
    <property type="entry name" value="AB_hydrolase_sf"/>
</dbReference>
<evidence type="ECO:0000313" key="2">
    <source>
        <dbReference type="EMBL" id="QIN80641.1"/>
    </source>
</evidence>
<organism evidence="2 3">
    <name type="scientific">Rubrobacter marinus</name>
    <dbReference type="NCBI Taxonomy" id="2653852"/>
    <lineage>
        <taxon>Bacteria</taxon>
        <taxon>Bacillati</taxon>
        <taxon>Actinomycetota</taxon>
        <taxon>Rubrobacteria</taxon>
        <taxon>Rubrobacterales</taxon>
        <taxon>Rubrobacteraceae</taxon>
        <taxon>Rubrobacter</taxon>
    </lineage>
</organism>
<keyword evidence="3" id="KW-1185">Reference proteome</keyword>
<evidence type="ECO:0000313" key="3">
    <source>
        <dbReference type="Proteomes" id="UP000502706"/>
    </source>
</evidence>
<dbReference type="Proteomes" id="UP000502706">
    <property type="component" value="Chromosome"/>
</dbReference>
<dbReference type="InterPro" id="IPR000073">
    <property type="entry name" value="AB_hydrolase_1"/>
</dbReference>
<evidence type="ECO:0000259" key="1">
    <source>
        <dbReference type="Pfam" id="PF12697"/>
    </source>
</evidence>
<dbReference type="Gene3D" id="3.40.50.1820">
    <property type="entry name" value="alpha/beta hydrolase"/>
    <property type="match status" value="1"/>
</dbReference>